<evidence type="ECO:0000256" key="9">
    <source>
        <dbReference type="SAM" id="MobiDB-lite"/>
    </source>
</evidence>
<keyword evidence="2" id="KW-0690">Ribosome biogenesis</keyword>
<feature type="compositionally biased region" description="Basic and acidic residues" evidence="9">
    <location>
        <begin position="103"/>
        <end position="115"/>
    </location>
</feature>
<dbReference type="Proteomes" id="UP001590951">
    <property type="component" value="Unassembled WGS sequence"/>
</dbReference>
<dbReference type="InterPro" id="IPR036322">
    <property type="entry name" value="WD40_repeat_dom_sf"/>
</dbReference>
<keyword evidence="11" id="KW-1185">Reference proteome</keyword>
<feature type="compositionally biased region" description="Basic and acidic residues" evidence="9">
    <location>
        <begin position="138"/>
        <end position="158"/>
    </location>
</feature>
<gene>
    <name evidence="10" type="ORF">ABVK25_010610</name>
</gene>
<dbReference type="InterPro" id="IPR015943">
    <property type="entry name" value="WD40/YVTN_repeat-like_dom_sf"/>
</dbReference>
<dbReference type="SUPFAM" id="SSF50978">
    <property type="entry name" value="WD40 repeat-like"/>
    <property type="match status" value="1"/>
</dbReference>
<dbReference type="InterPro" id="IPR001680">
    <property type="entry name" value="WD40_rpt"/>
</dbReference>
<evidence type="ECO:0000256" key="3">
    <source>
        <dbReference type="ARBA" id="ARBA00022552"/>
    </source>
</evidence>
<feature type="compositionally biased region" description="Basic and acidic residues" evidence="9">
    <location>
        <begin position="165"/>
        <end position="174"/>
    </location>
</feature>
<dbReference type="PANTHER" id="PTHR44215:SF1">
    <property type="entry name" value="WD REPEAT-CONTAINING PROTEIN 75"/>
    <property type="match status" value="1"/>
</dbReference>
<dbReference type="EMBL" id="JBHFEH010000071">
    <property type="protein sequence ID" value="KAL2049098.1"/>
    <property type="molecule type" value="Genomic_DNA"/>
</dbReference>
<evidence type="ECO:0000256" key="8">
    <source>
        <dbReference type="PROSITE-ProRule" id="PRU00221"/>
    </source>
</evidence>
<dbReference type="InterPro" id="IPR011047">
    <property type="entry name" value="Quinoprotein_ADH-like_sf"/>
</dbReference>
<dbReference type="SUPFAM" id="SSF50998">
    <property type="entry name" value="Quinoprotein alcohol dehydrogenase-like"/>
    <property type="match status" value="1"/>
</dbReference>
<name>A0ABR4AVC6_9LECA</name>
<keyword evidence="6" id="KW-0804">Transcription</keyword>
<sequence>MSKRKLGTAEPELNGGRRQRVKKQKMSHEENFEFDEPRDTPSETSQINRASVKPVKGGEAGRNARKRARKKLKRAPGEGKTQGKSVKQQDEAENAEEMAGGELQERDRSKEESNRKKTREMKKARKEEGLEDGPQGQDKVEIGDRLAGLEHMVKDRSEKKRCREQRKQREKRSQAQDGMSDGDRTAGVELVERAKPKEDWSKKQRRAFERAQKEEHALGKGPQEPVQNWNENQLAGEELVEKDKSRKQRHKEKRKHKNKVKDLETLNEGPAWKLSDPVGGHMLDLDPRFSQDEKYLLLAYSAAVAVYSTSTSLLVRSLRIKKAVNISGFAFSSENPSHIYISTVSGTIEKWDWVEGTRIGHWTLSSSIYSLATSTRGPEESTSDLIYTVDKKDRDPWLISAHRLAGREGTAKSDVATLLRYEEPITSVKILEGGRVIVATSESQLILGYCKDLDMPKLRDISYVWRVVECPEWVAGFDVRIRHRMSQNQAEKKGMVSEAVDIAIGGLKGSIHIYEDLLNKLIINERPTSKNSSKDITSRRLHWHRNSVLTIKWSLDGNYLISGGQETTLVLWQLETGQKQNLPHLGAPIESIVVSPSGSSYSVRLADNSAMILSTSELKPTFSTTGIQTPSAIQSNKIELPFTPTVDAPVQDMKAAQRLRYPACTCSGHLLLAVPPSVTLRQASTTPQSSSYLQIFDIGGGQHLSRQALTRTKVTDLNMGPESNTIEEPNVTHIQASADGQWLATADEWMPPKRDLAPLAFNQKRVIEEQIFRQEVCLKFWSWKDQTKTWELVSRIDNPHASQTGNPYDQGRVLELASDPSTPAFATIGEDEIVKTWRPAIRRRHGLEVRSKDGISLTTWHCKHTIPLESAEPITRKGAQGSKLAISQDGSVLAAGLQSSTPSPIYLIDAYSGEIRSVQTGLYSGPLLGLGIINKYLIILAHEICVWDLVTDQRQYSIHLKSHGLSLDKQLGVTHLAVDSQNSLFAIAVPELGQGTNNITTLKSQIAIFNPMDASPLFLTSSRNTITNLLPATRRKGFYAIDSAAEVRTFTTNRAGHSLSTTLPEDEKTTTRGINNNIVDGQSMTALEHGADKHAGLLTSKFDHVTREPRVQKEDAVIVSSDRLAEVFDVGPAYALPPVTELFEQVATLCNGRVR</sequence>
<keyword evidence="4 8" id="KW-0853">WD repeat</keyword>
<evidence type="ECO:0000256" key="1">
    <source>
        <dbReference type="ARBA" id="ARBA00004604"/>
    </source>
</evidence>
<feature type="compositionally biased region" description="Basic and acidic residues" evidence="9">
    <location>
        <begin position="26"/>
        <end position="41"/>
    </location>
</feature>
<dbReference type="Gene3D" id="2.130.10.10">
    <property type="entry name" value="YVTN repeat-like/Quinoprotein amine dehydrogenase"/>
    <property type="match status" value="3"/>
</dbReference>
<evidence type="ECO:0000256" key="6">
    <source>
        <dbReference type="ARBA" id="ARBA00023163"/>
    </source>
</evidence>
<dbReference type="PROSITE" id="PS50082">
    <property type="entry name" value="WD_REPEATS_2"/>
    <property type="match status" value="1"/>
</dbReference>
<evidence type="ECO:0000256" key="7">
    <source>
        <dbReference type="ARBA" id="ARBA00023242"/>
    </source>
</evidence>
<evidence type="ECO:0000256" key="4">
    <source>
        <dbReference type="ARBA" id="ARBA00022574"/>
    </source>
</evidence>
<dbReference type="SMART" id="SM00320">
    <property type="entry name" value="WD40"/>
    <property type="match status" value="5"/>
</dbReference>
<evidence type="ECO:0000313" key="10">
    <source>
        <dbReference type="EMBL" id="KAL2049098.1"/>
    </source>
</evidence>
<dbReference type="Pfam" id="PF23869">
    <property type="entry name" value="Beta-prop_WDR75_1st"/>
    <property type="match status" value="1"/>
</dbReference>
<comment type="subcellular location">
    <subcellularLocation>
        <location evidence="1">Nucleus</location>
        <location evidence="1">Nucleolus</location>
    </subcellularLocation>
</comment>
<dbReference type="PROSITE" id="PS50294">
    <property type="entry name" value="WD_REPEATS_REGION"/>
    <property type="match status" value="1"/>
</dbReference>
<feature type="compositionally biased region" description="Basic residues" evidence="9">
    <location>
        <begin position="63"/>
        <end position="74"/>
    </location>
</feature>
<organism evidence="10 11">
    <name type="scientific">Lepraria finkii</name>
    <dbReference type="NCBI Taxonomy" id="1340010"/>
    <lineage>
        <taxon>Eukaryota</taxon>
        <taxon>Fungi</taxon>
        <taxon>Dikarya</taxon>
        <taxon>Ascomycota</taxon>
        <taxon>Pezizomycotina</taxon>
        <taxon>Lecanoromycetes</taxon>
        <taxon>OSLEUM clade</taxon>
        <taxon>Lecanoromycetidae</taxon>
        <taxon>Lecanorales</taxon>
        <taxon>Lecanorineae</taxon>
        <taxon>Stereocaulaceae</taxon>
        <taxon>Lepraria</taxon>
    </lineage>
</organism>
<comment type="caution">
    <text evidence="10">The sequence shown here is derived from an EMBL/GenBank/DDBJ whole genome shotgun (WGS) entry which is preliminary data.</text>
</comment>
<accession>A0ABR4AVC6</accession>
<proteinExistence type="predicted"/>
<dbReference type="PANTHER" id="PTHR44215">
    <property type="entry name" value="WD REPEAT-CONTAINING PROTEIN 75"/>
    <property type="match status" value="1"/>
</dbReference>
<feature type="region of interest" description="Disordered" evidence="9">
    <location>
        <begin position="1"/>
        <end position="259"/>
    </location>
</feature>
<dbReference type="InterPro" id="IPR053826">
    <property type="entry name" value="WDR75"/>
</dbReference>
<evidence type="ECO:0000256" key="5">
    <source>
        <dbReference type="ARBA" id="ARBA00022737"/>
    </source>
</evidence>
<evidence type="ECO:0000313" key="11">
    <source>
        <dbReference type="Proteomes" id="UP001590951"/>
    </source>
</evidence>
<keyword evidence="7" id="KW-0539">Nucleus</keyword>
<feature type="compositionally biased region" description="Basic and acidic residues" evidence="9">
    <location>
        <begin position="181"/>
        <end position="218"/>
    </location>
</feature>
<protein>
    <submittedName>
        <fullName evidence="10">Uncharacterized protein</fullName>
    </submittedName>
</protein>
<feature type="repeat" description="WD" evidence="8">
    <location>
        <begin position="541"/>
        <end position="582"/>
    </location>
</feature>
<keyword evidence="5" id="KW-0677">Repeat</keyword>
<evidence type="ECO:0000256" key="2">
    <source>
        <dbReference type="ARBA" id="ARBA00022517"/>
    </source>
</evidence>
<reference evidence="10 11" key="1">
    <citation type="submission" date="2024-09" db="EMBL/GenBank/DDBJ databases">
        <title>Rethinking Asexuality: The Enigmatic Case of Functional Sexual Genes in Lepraria (Stereocaulaceae).</title>
        <authorList>
            <person name="Doellman M."/>
            <person name="Sun Y."/>
            <person name="Barcenas-Pena A."/>
            <person name="Lumbsch H.T."/>
            <person name="Grewe F."/>
        </authorList>
    </citation>
    <scope>NUCLEOTIDE SEQUENCE [LARGE SCALE GENOMIC DNA]</scope>
    <source>
        <strain evidence="10 11">Grewe 0041</strain>
    </source>
</reference>
<keyword evidence="3" id="KW-0698">rRNA processing</keyword>
<feature type="compositionally biased region" description="Basic residues" evidence="9">
    <location>
        <begin position="245"/>
        <end position="259"/>
    </location>
</feature>